<comment type="cofactor">
    <cofactor evidence="1">
        <name>Ca(2+)</name>
        <dbReference type="ChEBI" id="CHEBI:29108"/>
    </cofactor>
</comment>
<feature type="domain" description="Peptidase M10 serralysin C-terminal" evidence="5">
    <location>
        <begin position="256"/>
        <end position="433"/>
    </location>
</feature>
<dbReference type="AlphaFoldDB" id="A0A211ZLQ5"/>
<evidence type="ECO:0000313" key="7">
    <source>
        <dbReference type="Proteomes" id="UP000196655"/>
    </source>
</evidence>
<dbReference type="SUPFAM" id="SSF51120">
    <property type="entry name" value="beta-Roll"/>
    <property type="match status" value="4"/>
</dbReference>
<dbReference type="PANTHER" id="PTHR38340:SF1">
    <property type="entry name" value="S-LAYER PROTEIN"/>
    <property type="match status" value="1"/>
</dbReference>
<keyword evidence="3" id="KW-0964">Secreted</keyword>
<evidence type="ECO:0000256" key="4">
    <source>
        <dbReference type="ARBA" id="ARBA00022737"/>
    </source>
</evidence>
<name>A0A211ZLQ5_9PROT</name>
<dbReference type="Pfam" id="PF08548">
    <property type="entry name" value="Peptidase_M10_C"/>
    <property type="match status" value="1"/>
</dbReference>
<dbReference type="GO" id="GO:0005509">
    <property type="term" value="F:calcium ion binding"/>
    <property type="evidence" value="ECO:0007669"/>
    <property type="project" value="InterPro"/>
</dbReference>
<keyword evidence="7" id="KW-1185">Reference proteome</keyword>
<gene>
    <name evidence="6" type="ORF">BWR60_15720</name>
</gene>
<dbReference type="GO" id="GO:0005615">
    <property type="term" value="C:extracellular space"/>
    <property type="evidence" value="ECO:0007669"/>
    <property type="project" value="InterPro"/>
</dbReference>
<sequence>MADFTGTAGDDALPTGLLGPVEALGNDTFEGLGGDDTLIGYTGNDVLNGGAGADILIGGVLSLTGGIGSIALSGDDTADYSTATSAVFVNLGSTSNLTLSILGVNIGLTGVTIGRGGEAEGDQLIGITNLSGSSFDDYLGGNSDNNTLTGGAGNDNLAGNGGADVLDGGAGTQDMADYIFSSAGVTVNLATHAASGGDAAGDTLSNIEWLRGSEFDDGLTGDGSANRLSGLGGADLLDGGDGNDQLIGGGGADALFGGAGFDTALYDNALAGVTVNLGNDMLNTGDAAGDIFTSIENLVGSAFDDNLTGDAGSNYIQGWHGDDVLNGGGGADILNGGLGADTFVFASVADSTAKVPDRINDFSQSQGDKIDLSGITHGSGTFIGTGDFTHHAGEVRILVSVTQTAVYVDANGDGTADAQIRLLGAIHLTASDFTL</sequence>
<comment type="subcellular location">
    <subcellularLocation>
        <location evidence="2">Secreted</location>
    </subcellularLocation>
</comment>
<dbReference type="EMBL" id="NHON01000027">
    <property type="protein sequence ID" value="OWJ66199.1"/>
    <property type="molecule type" value="Genomic_DNA"/>
</dbReference>
<evidence type="ECO:0000256" key="3">
    <source>
        <dbReference type="ARBA" id="ARBA00022525"/>
    </source>
</evidence>
<organism evidence="6 7">
    <name type="scientific">Inquilinus limosus</name>
    <dbReference type="NCBI Taxonomy" id="171674"/>
    <lineage>
        <taxon>Bacteria</taxon>
        <taxon>Pseudomonadati</taxon>
        <taxon>Pseudomonadota</taxon>
        <taxon>Alphaproteobacteria</taxon>
        <taxon>Rhodospirillales</taxon>
        <taxon>Rhodospirillaceae</taxon>
        <taxon>Inquilinus</taxon>
    </lineage>
</organism>
<dbReference type="PROSITE" id="PS00330">
    <property type="entry name" value="HEMOLYSIN_CALCIUM"/>
    <property type="match status" value="2"/>
</dbReference>
<keyword evidence="4" id="KW-0677">Repeat</keyword>
<accession>A0A211ZLQ5</accession>
<dbReference type="InterPro" id="IPR050557">
    <property type="entry name" value="RTX_toxin/Mannuronan_C5-epim"/>
</dbReference>
<evidence type="ECO:0000313" key="6">
    <source>
        <dbReference type="EMBL" id="OWJ66199.1"/>
    </source>
</evidence>
<dbReference type="STRING" id="1122125.GCA_000423185_05631"/>
<dbReference type="InterPro" id="IPR013858">
    <property type="entry name" value="Peptidase_M10B_C"/>
</dbReference>
<evidence type="ECO:0000256" key="1">
    <source>
        <dbReference type="ARBA" id="ARBA00001913"/>
    </source>
</evidence>
<dbReference type="RefSeq" id="WP_088151969.1">
    <property type="nucleotide sequence ID" value="NZ_NHON01000027.1"/>
</dbReference>
<dbReference type="Gene3D" id="2.150.10.10">
    <property type="entry name" value="Serralysin-like metalloprotease, C-terminal"/>
    <property type="match status" value="4"/>
</dbReference>
<evidence type="ECO:0000259" key="5">
    <source>
        <dbReference type="Pfam" id="PF08548"/>
    </source>
</evidence>
<dbReference type="InterPro" id="IPR001343">
    <property type="entry name" value="Hemolysn_Ca-bd"/>
</dbReference>
<comment type="caution">
    <text evidence="6">The sequence shown here is derived from an EMBL/GenBank/DDBJ whole genome shotgun (WGS) entry which is preliminary data.</text>
</comment>
<dbReference type="InterPro" id="IPR011049">
    <property type="entry name" value="Serralysin-like_metalloprot_C"/>
</dbReference>
<dbReference type="OrthoDB" id="7864256at2"/>
<dbReference type="Pfam" id="PF00353">
    <property type="entry name" value="HemolysinCabind"/>
    <property type="match status" value="4"/>
</dbReference>
<reference evidence="7" key="1">
    <citation type="submission" date="2017-05" db="EMBL/GenBank/DDBJ databases">
        <authorList>
            <person name="Macchi M."/>
            <person name="Festa S."/>
            <person name="Coppotelli B.M."/>
            <person name="Morelli I.S."/>
        </authorList>
    </citation>
    <scope>NUCLEOTIDE SEQUENCE [LARGE SCALE GENOMIC DNA]</scope>
    <source>
        <strain evidence="7">I</strain>
    </source>
</reference>
<evidence type="ECO:0000256" key="2">
    <source>
        <dbReference type="ARBA" id="ARBA00004613"/>
    </source>
</evidence>
<dbReference type="PANTHER" id="PTHR38340">
    <property type="entry name" value="S-LAYER PROTEIN"/>
    <property type="match status" value="1"/>
</dbReference>
<dbReference type="PRINTS" id="PR00313">
    <property type="entry name" value="CABNDNGRPT"/>
</dbReference>
<dbReference type="Proteomes" id="UP000196655">
    <property type="component" value="Unassembled WGS sequence"/>
</dbReference>
<protein>
    <recommendedName>
        <fullName evidence="5">Peptidase M10 serralysin C-terminal domain-containing protein</fullName>
    </recommendedName>
</protein>
<dbReference type="NCBIfam" id="TIGR03661">
    <property type="entry name" value="T1SS_VCA0849"/>
    <property type="match status" value="1"/>
</dbReference>
<dbReference type="InterPro" id="IPR018511">
    <property type="entry name" value="Hemolysin-typ_Ca-bd_CS"/>
</dbReference>
<dbReference type="InterPro" id="IPR019960">
    <property type="entry name" value="T1SS_VCA0849"/>
</dbReference>
<proteinExistence type="predicted"/>